<dbReference type="PROSITE" id="PS00380">
    <property type="entry name" value="RHODANESE_1"/>
    <property type="match status" value="1"/>
</dbReference>
<dbReference type="RefSeq" id="WP_045959296.1">
    <property type="nucleotide sequence ID" value="NZ_FO704551.1"/>
</dbReference>
<dbReference type="FunFam" id="3.40.250.10:FF:000039">
    <property type="entry name" value="ArsR family transcriptional regulator"/>
    <property type="match status" value="1"/>
</dbReference>
<dbReference type="KEGG" id="xpo:XPG1_2708"/>
<dbReference type="InterPro" id="IPR001845">
    <property type="entry name" value="HTH_ArsR_DNA-bd_dom"/>
</dbReference>
<dbReference type="PANTHER" id="PTHR43031">
    <property type="entry name" value="FAD-DEPENDENT OXIDOREDUCTASE"/>
    <property type="match status" value="1"/>
</dbReference>
<dbReference type="Gene3D" id="3.40.250.10">
    <property type="entry name" value="Rhodanese-like domain"/>
    <property type="match status" value="1"/>
</dbReference>
<dbReference type="InterPro" id="IPR011991">
    <property type="entry name" value="ArsR-like_HTH"/>
</dbReference>
<dbReference type="InterPro" id="IPR050229">
    <property type="entry name" value="GlpE_sulfurtransferase"/>
</dbReference>
<dbReference type="GO" id="GO:0003700">
    <property type="term" value="F:DNA-binding transcription factor activity"/>
    <property type="evidence" value="ECO:0007669"/>
    <property type="project" value="InterPro"/>
</dbReference>
<dbReference type="Proteomes" id="UP000032735">
    <property type="component" value="Chromosome"/>
</dbReference>
<dbReference type="InterPro" id="IPR036873">
    <property type="entry name" value="Rhodanese-like_dom_sf"/>
</dbReference>
<dbReference type="SMART" id="SM00450">
    <property type="entry name" value="RHOD"/>
    <property type="match status" value="1"/>
</dbReference>
<dbReference type="Pfam" id="PF00581">
    <property type="entry name" value="Rhodanese"/>
    <property type="match status" value="1"/>
</dbReference>
<dbReference type="InterPro" id="IPR036390">
    <property type="entry name" value="WH_DNA-bd_sf"/>
</dbReference>
<dbReference type="PRINTS" id="PR00778">
    <property type="entry name" value="HTHARSR"/>
</dbReference>
<dbReference type="SMART" id="SM00418">
    <property type="entry name" value="HTH_ARSR"/>
    <property type="match status" value="1"/>
</dbReference>
<dbReference type="HOGENOM" id="CLU_108527_0_0_6"/>
<feature type="domain" description="Rhodanese" evidence="1">
    <location>
        <begin position="132"/>
        <end position="221"/>
    </location>
</feature>
<sequence length="223" mass="25209">MPTLNGDSQRQVFNEFAEVTRSLGNSHRLLLLEHIAQGERPVERLAELSGLTIANASQHLQHLKRAGFVQSRREGKNVYYRLGSGPVQNILTAIRQYVEYRHSEITLFVTDIFSQRERLESISREELLLRLNEGDITLLDVRSPEEFASGHLPGAVNIPAEELEGRLSELLKEQEVVAYCRGPYCVLSLNAIETLHTNGFLARCLEDGFPEWKAAGLEVKTNR</sequence>
<evidence type="ECO:0000313" key="4">
    <source>
        <dbReference type="Proteomes" id="UP000032735"/>
    </source>
</evidence>
<dbReference type="InterPro" id="IPR001763">
    <property type="entry name" value="Rhodanese-like_dom"/>
</dbReference>
<dbReference type="InterPro" id="IPR001307">
    <property type="entry name" value="Thiosulphate_STrfase_CS"/>
</dbReference>
<proteinExistence type="predicted"/>
<keyword evidence="4" id="KW-1185">Reference proteome</keyword>
<dbReference type="CDD" id="cd00158">
    <property type="entry name" value="RHOD"/>
    <property type="match status" value="1"/>
</dbReference>
<dbReference type="GO" id="GO:0004792">
    <property type="term" value="F:thiosulfate-cyanide sulfurtransferase activity"/>
    <property type="evidence" value="ECO:0007669"/>
    <property type="project" value="InterPro"/>
</dbReference>
<dbReference type="CDD" id="cd00090">
    <property type="entry name" value="HTH_ARSR"/>
    <property type="match status" value="1"/>
</dbReference>
<dbReference type="PANTHER" id="PTHR43031:SF1">
    <property type="entry name" value="PYRIDINE NUCLEOTIDE-DISULPHIDE OXIDOREDUCTASE"/>
    <property type="match status" value="1"/>
</dbReference>
<dbReference type="Gene3D" id="1.10.10.10">
    <property type="entry name" value="Winged helix-like DNA-binding domain superfamily/Winged helix DNA-binding domain"/>
    <property type="match status" value="1"/>
</dbReference>
<dbReference type="GO" id="GO:0003677">
    <property type="term" value="F:DNA binding"/>
    <property type="evidence" value="ECO:0007669"/>
    <property type="project" value="InterPro"/>
</dbReference>
<dbReference type="PROSITE" id="PS50206">
    <property type="entry name" value="RHODANESE_3"/>
    <property type="match status" value="1"/>
</dbReference>
<name>A0A068R8B4_9GAMM</name>
<gene>
    <name evidence="3" type="ORF">XPG1_2708</name>
</gene>
<dbReference type="PROSITE" id="PS50987">
    <property type="entry name" value="HTH_ARSR_2"/>
    <property type="match status" value="1"/>
</dbReference>
<dbReference type="InterPro" id="IPR036388">
    <property type="entry name" value="WH-like_DNA-bd_sf"/>
</dbReference>
<feature type="domain" description="HTH arsR-type" evidence="2">
    <location>
        <begin position="8"/>
        <end position="102"/>
    </location>
</feature>
<protein>
    <submittedName>
        <fullName evidence="3">Transcriptional regulator</fullName>
    </submittedName>
</protein>
<accession>A0A068R8B4</accession>
<reference evidence="3 4" key="1">
    <citation type="submission" date="2013-07" db="EMBL/GenBank/DDBJ databases">
        <authorList>
            <person name="Genoscope - CEA"/>
        </authorList>
    </citation>
    <scope>NUCLEOTIDE SEQUENCE [LARGE SCALE GENOMIC DNA]</scope>
    <source>
        <strain evidence="3 4">G6</strain>
    </source>
</reference>
<dbReference type="InterPro" id="IPR005471">
    <property type="entry name" value="Tscrpt_reg_IclR_N"/>
</dbReference>
<dbReference type="SUPFAM" id="SSF46785">
    <property type="entry name" value="Winged helix' DNA-binding domain"/>
    <property type="match status" value="1"/>
</dbReference>
<dbReference type="STRING" id="1354304.XPG1_2708"/>
<evidence type="ECO:0000259" key="1">
    <source>
        <dbReference type="PROSITE" id="PS50206"/>
    </source>
</evidence>
<dbReference type="AlphaFoldDB" id="A0A068R8B4"/>
<dbReference type="NCBIfam" id="NF033788">
    <property type="entry name" value="HTH_metalloreg"/>
    <property type="match status" value="1"/>
</dbReference>
<dbReference type="EMBL" id="FO704551">
    <property type="protein sequence ID" value="CDG22360.1"/>
    <property type="molecule type" value="Genomic_DNA"/>
</dbReference>
<dbReference type="Pfam" id="PF09339">
    <property type="entry name" value="HTH_IclR"/>
    <property type="match status" value="1"/>
</dbReference>
<organism evidence="3 4">
    <name type="scientific">Xenorhabdus poinarii G6</name>
    <dbReference type="NCBI Taxonomy" id="1354304"/>
    <lineage>
        <taxon>Bacteria</taxon>
        <taxon>Pseudomonadati</taxon>
        <taxon>Pseudomonadota</taxon>
        <taxon>Gammaproteobacteria</taxon>
        <taxon>Enterobacterales</taxon>
        <taxon>Morganellaceae</taxon>
        <taxon>Xenorhabdus</taxon>
    </lineage>
</organism>
<evidence type="ECO:0000259" key="2">
    <source>
        <dbReference type="PROSITE" id="PS50987"/>
    </source>
</evidence>
<evidence type="ECO:0000313" key="3">
    <source>
        <dbReference type="EMBL" id="CDG22360.1"/>
    </source>
</evidence>
<dbReference type="OrthoDB" id="9814704at2"/>
<dbReference type="SUPFAM" id="SSF52821">
    <property type="entry name" value="Rhodanese/Cell cycle control phosphatase"/>
    <property type="match status" value="1"/>
</dbReference>